<evidence type="ECO:0000313" key="2">
    <source>
        <dbReference type="Proteomes" id="UP001249851"/>
    </source>
</evidence>
<dbReference type="EMBL" id="JARQWQ010000089">
    <property type="protein sequence ID" value="KAK2552214.1"/>
    <property type="molecule type" value="Genomic_DNA"/>
</dbReference>
<accession>A0AAD9UW62</accession>
<proteinExistence type="predicted"/>
<evidence type="ECO:0000313" key="1">
    <source>
        <dbReference type="EMBL" id="KAK2552214.1"/>
    </source>
</evidence>
<comment type="caution">
    <text evidence="1">The sequence shown here is derived from an EMBL/GenBank/DDBJ whole genome shotgun (WGS) entry which is preliminary data.</text>
</comment>
<reference evidence="1" key="2">
    <citation type="journal article" date="2023" name="Science">
        <title>Genomic signatures of disease resistance in endangered staghorn corals.</title>
        <authorList>
            <person name="Vollmer S.V."/>
            <person name="Selwyn J.D."/>
            <person name="Despard B.A."/>
            <person name="Roesel C.L."/>
        </authorList>
    </citation>
    <scope>NUCLEOTIDE SEQUENCE</scope>
    <source>
        <strain evidence="1">K2</strain>
    </source>
</reference>
<gene>
    <name evidence="1" type="ORF">P5673_026737</name>
</gene>
<organism evidence="1 2">
    <name type="scientific">Acropora cervicornis</name>
    <name type="common">Staghorn coral</name>
    <dbReference type="NCBI Taxonomy" id="6130"/>
    <lineage>
        <taxon>Eukaryota</taxon>
        <taxon>Metazoa</taxon>
        <taxon>Cnidaria</taxon>
        <taxon>Anthozoa</taxon>
        <taxon>Hexacorallia</taxon>
        <taxon>Scleractinia</taxon>
        <taxon>Astrocoeniina</taxon>
        <taxon>Acroporidae</taxon>
        <taxon>Acropora</taxon>
    </lineage>
</organism>
<reference evidence="1" key="1">
    <citation type="journal article" date="2023" name="G3 (Bethesda)">
        <title>Whole genome assembly and annotation of the endangered Caribbean coral Acropora cervicornis.</title>
        <authorList>
            <person name="Selwyn J.D."/>
            <person name="Vollmer S.V."/>
        </authorList>
    </citation>
    <scope>NUCLEOTIDE SEQUENCE</scope>
    <source>
        <strain evidence="1">K2</strain>
    </source>
</reference>
<dbReference type="AlphaFoldDB" id="A0AAD9UW62"/>
<dbReference type="Proteomes" id="UP001249851">
    <property type="component" value="Unassembled WGS sequence"/>
</dbReference>
<protein>
    <submittedName>
        <fullName evidence="1">Uncharacterized protein</fullName>
    </submittedName>
</protein>
<dbReference type="Pfam" id="PF03564">
    <property type="entry name" value="DUF1759"/>
    <property type="match status" value="1"/>
</dbReference>
<name>A0AAD9UW62_ACRCE</name>
<sequence>MEISKVREWLEERKRETKVTAKQEQIKFKELQKMKLQLKTDQLAKKNQNEGIYQASTNSVQAKLPELKVGRTIEALPFTTEGYNRAKSILQQRFGKEHEIIEAYTKEILELLTVTSANPNKINEFSVKLRYCVKALQTLGKLEQVNGAVSMKLKKLLEIRGDLVRTDPEWEKWDFSKLSEAIRLKRNPSNSNTTERVH</sequence>
<dbReference type="InterPro" id="IPR005312">
    <property type="entry name" value="DUF1759"/>
</dbReference>
<keyword evidence="2" id="KW-1185">Reference proteome</keyword>